<dbReference type="AlphaFoldDB" id="A0AAF3F4T2"/>
<keyword evidence="2" id="KW-0472">Membrane</keyword>
<keyword evidence="3" id="KW-1185">Reference proteome</keyword>
<keyword evidence="2" id="KW-0812">Transmembrane</keyword>
<evidence type="ECO:0000313" key="3">
    <source>
        <dbReference type="Proteomes" id="UP000887575"/>
    </source>
</evidence>
<reference evidence="4" key="1">
    <citation type="submission" date="2024-02" db="UniProtKB">
        <authorList>
            <consortium name="WormBaseParasite"/>
        </authorList>
    </citation>
    <scope>IDENTIFICATION</scope>
</reference>
<feature type="compositionally biased region" description="Basic and acidic residues" evidence="1">
    <location>
        <begin position="188"/>
        <end position="198"/>
    </location>
</feature>
<evidence type="ECO:0000256" key="2">
    <source>
        <dbReference type="SAM" id="Phobius"/>
    </source>
</evidence>
<feature type="region of interest" description="Disordered" evidence="1">
    <location>
        <begin position="176"/>
        <end position="198"/>
    </location>
</feature>
<proteinExistence type="predicted"/>
<sequence>MLSTLSKDFFDEISRYSAVYRYLDERECLENLMAKLTWEQFCAQQYCDVTQRVLKVAIPVGILGVAAFVCYYSWKKTRKQEASYDEPPLPKESIDTSGTAKERVIRAMNKLNNDILQLNTIIGNCDLELVAYTETDFSKTARLEHHRKNLVVMLDNLIHHEVDSMSDALSTLRPISPMLQKGTSNGNDLERKEKETRDAELKAELAELLGEESRKNLYLDVKKNA</sequence>
<feature type="transmembrane region" description="Helical" evidence="2">
    <location>
        <begin position="56"/>
        <end position="74"/>
    </location>
</feature>
<name>A0AAF3F4T2_9BILA</name>
<evidence type="ECO:0000256" key="1">
    <source>
        <dbReference type="SAM" id="MobiDB-lite"/>
    </source>
</evidence>
<accession>A0AAF3F4T2</accession>
<organism evidence="3 4">
    <name type="scientific">Mesorhabditis belari</name>
    <dbReference type="NCBI Taxonomy" id="2138241"/>
    <lineage>
        <taxon>Eukaryota</taxon>
        <taxon>Metazoa</taxon>
        <taxon>Ecdysozoa</taxon>
        <taxon>Nematoda</taxon>
        <taxon>Chromadorea</taxon>
        <taxon>Rhabditida</taxon>
        <taxon>Rhabditina</taxon>
        <taxon>Rhabditomorpha</taxon>
        <taxon>Rhabditoidea</taxon>
        <taxon>Rhabditidae</taxon>
        <taxon>Mesorhabditinae</taxon>
        <taxon>Mesorhabditis</taxon>
    </lineage>
</organism>
<evidence type="ECO:0000313" key="4">
    <source>
        <dbReference type="WBParaSite" id="MBELARI_LOCUS21546"/>
    </source>
</evidence>
<dbReference type="WBParaSite" id="MBELARI_LOCUS21546">
    <property type="protein sequence ID" value="MBELARI_LOCUS21546"/>
    <property type="gene ID" value="MBELARI_LOCUS21546"/>
</dbReference>
<dbReference type="Proteomes" id="UP000887575">
    <property type="component" value="Unassembled WGS sequence"/>
</dbReference>
<protein>
    <submittedName>
        <fullName evidence="4">Uncharacterized protein</fullName>
    </submittedName>
</protein>
<keyword evidence="2" id="KW-1133">Transmembrane helix</keyword>